<dbReference type="PANTHER" id="PTHR30115:SF11">
    <property type="entry name" value="NITROGEN REGULATORY PROTEIN P-II HOMOLOG"/>
    <property type="match status" value="1"/>
</dbReference>
<dbReference type="Proteomes" id="UP000594688">
    <property type="component" value="Chromosome"/>
</dbReference>
<proteinExistence type="inferred from homology"/>
<dbReference type="GO" id="GO:0006808">
    <property type="term" value="P:regulation of nitrogen utilization"/>
    <property type="evidence" value="ECO:0007669"/>
    <property type="project" value="InterPro"/>
</dbReference>
<dbReference type="PRINTS" id="PR00340">
    <property type="entry name" value="PIIGLNB"/>
</dbReference>
<dbReference type="AlphaFoldDB" id="A0A7T0BTG5"/>
<dbReference type="SUPFAM" id="SSF54913">
    <property type="entry name" value="GlnB-like"/>
    <property type="match status" value="1"/>
</dbReference>
<name>A0A7T0BTG5_9BACT</name>
<evidence type="ECO:0000256" key="1">
    <source>
        <dbReference type="RuleBase" id="RU003936"/>
    </source>
</evidence>
<organism evidence="2 3">
    <name type="scientific">Candidatus Nitronauta litoralis</name>
    <dbReference type="NCBI Taxonomy" id="2705533"/>
    <lineage>
        <taxon>Bacteria</taxon>
        <taxon>Pseudomonadati</taxon>
        <taxon>Nitrospinota/Tectimicrobiota group</taxon>
        <taxon>Nitrospinota</taxon>
        <taxon>Nitrospinia</taxon>
        <taxon>Nitrospinales</taxon>
        <taxon>Nitrospinaceae</taxon>
        <taxon>Candidatus Nitronauta</taxon>
    </lineage>
</organism>
<dbReference type="GO" id="GO:0005829">
    <property type="term" value="C:cytosol"/>
    <property type="evidence" value="ECO:0007669"/>
    <property type="project" value="TreeGrafter"/>
</dbReference>
<evidence type="ECO:0000313" key="3">
    <source>
        <dbReference type="Proteomes" id="UP000594688"/>
    </source>
</evidence>
<dbReference type="InterPro" id="IPR011322">
    <property type="entry name" value="N-reg_PII-like_a/b"/>
</dbReference>
<gene>
    <name evidence="2" type="ORF">G3M70_01555</name>
</gene>
<protein>
    <submittedName>
        <fullName evidence="2">P-II family nitrogen regulator</fullName>
    </submittedName>
</protein>
<sequence length="115" mass="12623">MKMIRCYIRYESLEAVREKLFALGAPGLSVSEVKGIGKPMSQMRSGSDPNGSVLPQFLPRVEITVVLDDEGVNEVVDALVQILRTGKQGDGKIFILPVDETIRVRTGETGEQALY</sequence>
<dbReference type="Gene3D" id="3.30.70.120">
    <property type="match status" value="1"/>
</dbReference>
<dbReference type="InterPro" id="IPR015867">
    <property type="entry name" value="N-reg_PII/ATP_PRibTrfase_C"/>
</dbReference>
<dbReference type="GO" id="GO:0005524">
    <property type="term" value="F:ATP binding"/>
    <property type="evidence" value="ECO:0007669"/>
    <property type="project" value="TreeGrafter"/>
</dbReference>
<evidence type="ECO:0000313" key="2">
    <source>
        <dbReference type="EMBL" id="QPJ60641.1"/>
    </source>
</evidence>
<comment type="similarity">
    <text evidence="1">Belongs to the P(II) protein family.</text>
</comment>
<reference evidence="2 3" key="1">
    <citation type="submission" date="2020-02" db="EMBL/GenBank/DDBJ databases">
        <title>Genomic and physiological characterization of two novel Nitrospinaceae genera.</title>
        <authorList>
            <person name="Mueller A.J."/>
            <person name="Jung M.-Y."/>
            <person name="Strachan C.R."/>
            <person name="Herbold C.W."/>
            <person name="Kirkegaard R.H."/>
            <person name="Daims H."/>
        </authorList>
    </citation>
    <scope>NUCLEOTIDE SEQUENCE [LARGE SCALE GENOMIC DNA]</scope>
    <source>
        <strain evidence="2">EB</strain>
    </source>
</reference>
<dbReference type="KEGG" id="nli:G3M70_01555"/>
<dbReference type="Pfam" id="PF00543">
    <property type="entry name" value="P-II"/>
    <property type="match status" value="1"/>
</dbReference>
<dbReference type="EMBL" id="CP048685">
    <property type="protein sequence ID" value="QPJ60641.1"/>
    <property type="molecule type" value="Genomic_DNA"/>
</dbReference>
<dbReference type="PROSITE" id="PS00638">
    <property type="entry name" value="PII_GLNB_CTER"/>
    <property type="match status" value="1"/>
</dbReference>
<dbReference type="GO" id="GO:0030234">
    <property type="term" value="F:enzyme regulator activity"/>
    <property type="evidence" value="ECO:0007669"/>
    <property type="project" value="InterPro"/>
</dbReference>
<dbReference type="PROSITE" id="PS51343">
    <property type="entry name" value="PII_GLNB_DOM"/>
    <property type="match status" value="1"/>
</dbReference>
<dbReference type="InterPro" id="IPR002187">
    <property type="entry name" value="N-reg_PII"/>
</dbReference>
<dbReference type="PANTHER" id="PTHR30115">
    <property type="entry name" value="NITROGEN REGULATORY PROTEIN P-II"/>
    <property type="match status" value="1"/>
</dbReference>
<dbReference type="InterPro" id="IPR017918">
    <property type="entry name" value="N-reg_PII_CS"/>
</dbReference>
<dbReference type="SMART" id="SM00938">
    <property type="entry name" value="P-II"/>
    <property type="match status" value="1"/>
</dbReference>
<accession>A0A7T0BTG5</accession>